<dbReference type="PANTHER" id="PTHR34582">
    <property type="entry name" value="UPF0702 TRANSMEMBRANE PROTEIN YCAP"/>
    <property type="match status" value="1"/>
</dbReference>
<evidence type="ECO:0000256" key="4">
    <source>
        <dbReference type="ARBA" id="ARBA00022692"/>
    </source>
</evidence>
<dbReference type="Gene3D" id="3.30.240.20">
    <property type="entry name" value="bsu07140 like domains"/>
    <property type="match status" value="2"/>
</dbReference>
<reference evidence="10 12" key="1">
    <citation type="journal article" date="2015" name="Int. J. Syst. Evol. Microbiol.">
        <title>Bacillus glycinifermentans sp. nov., isolated from fermented soybean paste.</title>
        <authorList>
            <person name="Kim S.J."/>
            <person name="Dunlap C.A."/>
            <person name="Kwon S.W."/>
            <person name="Rooney A.P."/>
        </authorList>
    </citation>
    <scope>NUCLEOTIDE SEQUENCE [LARGE SCALE GENOMIC DNA]</scope>
    <source>
        <strain evidence="10 12">GO-13</strain>
    </source>
</reference>
<dbReference type="GO" id="GO:0005886">
    <property type="term" value="C:plasma membrane"/>
    <property type="evidence" value="ECO:0007669"/>
    <property type="project" value="UniProtKB-SubCell"/>
</dbReference>
<evidence type="ECO:0000259" key="9">
    <source>
        <dbReference type="Pfam" id="PF20730"/>
    </source>
</evidence>
<dbReference type="OrthoDB" id="1076133at2"/>
<organism evidence="10 12">
    <name type="scientific">Bacillus glycinifermentans</name>
    <dbReference type="NCBI Taxonomy" id="1664069"/>
    <lineage>
        <taxon>Bacteria</taxon>
        <taxon>Bacillati</taxon>
        <taxon>Bacillota</taxon>
        <taxon>Bacilli</taxon>
        <taxon>Bacillales</taxon>
        <taxon>Bacillaceae</taxon>
        <taxon>Bacillus</taxon>
    </lineage>
</organism>
<keyword evidence="6 7" id="KW-0472">Membrane</keyword>
<dbReference type="InterPro" id="IPR048454">
    <property type="entry name" value="YetF_N"/>
</dbReference>
<keyword evidence="4 7" id="KW-0812">Transmembrane</keyword>
<keyword evidence="5 7" id="KW-1133">Transmembrane helix</keyword>
<gene>
    <name evidence="10" type="ORF">AB447_221390</name>
    <name evidence="11" type="ORF">P8828_15525</name>
</gene>
<evidence type="ECO:0000313" key="10">
    <source>
        <dbReference type="EMBL" id="KRT92842.1"/>
    </source>
</evidence>
<feature type="transmembrane region" description="Helical" evidence="7">
    <location>
        <begin position="6"/>
        <end position="25"/>
    </location>
</feature>
<evidence type="ECO:0000259" key="8">
    <source>
        <dbReference type="Pfam" id="PF04239"/>
    </source>
</evidence>
<dbReference type="Pfam" id="PF04239">
    <property type="entry name" value="DUF421"/>
    <property type="match status" value="1"/>
</dbReference>
<dbReference type="EMBL" id="LECW02000026">
    <property type="protein sequence ID" value="KRT92842.1"/>
    <property type="molecule type" value="Genomic_DNA"/>
</dbReference>
<feature type="transmembrane region" description="Helical" evidence="7">
    <location>
        <begin position="58"/>
        <end position="78"/>
    </location>
</feature>
<evidence type="ECO:0000313" key="11">
    <source>
        <dbReference type="EMBL" id="MEC0486209.1"/>
    </source>
</evidence>
<dbReference type="Proteomes" id="UP000036168">
    <property type="component" value="Unassembled WGS sequence"/>
</dbReference>
<name>A0A0T6BMY1_9BACI</name>
<sequence length="225" mass="25694">MDYLQLAVELIIGFAALFIMTKILGKTQFAQITPFDFISALILGEMVGNAIFDEDVTISKVLFAILVWGILIYSIEILSQKAQSMRGFLEGKPNIIIDKGKINYSALKKNKLDLNQLQTLAREKGCFSLHEIEYAILETDGSISVLRKHEYETPTKSELNIPYQPVQLPIAFILDGQLKEENLKEAGFDKSWLKQQLSSRNIQNYSDVLYAEWRGDEEKLYITQY</sequence>
<evidence type="ECO:0000313" key="13">
    <source>
        <dbReference type="Proteomes" id="UP001341297"/>
    </source>
</evidence>
<dbReference type="EMBL" id="JARRTL010000015">
    <property type="protein sequence ID" value="MEC0486209.1"/>
    <property type="molecule type" value="Genomic_DNA"/>
</dbReference>
<evidence type="ECO:0000256" key="2">
    <source>
        <dbReference type="ARBA" id="ARBA00006448"/>
    </source>
</evidence>
<dbReference type="Pfam" id="PF20730">
    <property type="entry name" value="YetF_N"/>
    <property type="match status" value="1"/>
</dbReference>
<evidence type="ECO:0000256" key="5">
    <source>
        <dbReference type="ARBA" id="ARBA00022989"/>
    </source>
</evidence>
<evidence type="ECO:0000256" key="7">
    <source>
        <dbReference type="SAM" id="Phobius"/>
    </source>
</evidence>
<evidence type="ECO:0000313" key="12">
    <source>
        <dbReference type="Proteomes" id="UP000036168"/>
    </source>
</evidence>
<dbReference type="InterPro" id="IPR023090">
    <property type="entry name" value="UPF0702_alpha/beta_dom_sf"/>
</dbReference>
<comment type="subcellular location">
    <subcellularLocation>
        <location evidence="1">Cell membrane</location>
        <topology evidence="1">Multi-pass membrane protein</topology>
    </subcellularLocation>
</comment>
<reference evidence="11 13" key="3">
    <citation type="submission" date="2023-03" db="EMBL/GenBank/DDBJ databases">
        <title>Agriculturally important microbes genome sequencing.</title>
        <authorList>
            <person name="Dunlap C."/>
        </authorList>
    </citation>
    <scope>NUCLEOTIDE SEQUENCE [LARGE SCALE GENOMIC DNA]</scope>
    <source>
        <strain evidence="11 13">CBP-3203</strain>
    </source>
</reference>
<proteinExistence type="inferred from homology"/>
<evidence type="ECO:0000256" key="3">
    <source>
        <dbReference type="ARBA" id="ARBA00022475"/>
    </source>
</evidence>
<dbReference type="PANTHER" id="PTHR34582:SF5">
    <property type="entry name" value="UPF0702 TRANSMEMBRANE PROTEIN YETF"/>
    <property type="match status" value="1"/>
</dbReference>
<evidence type="ECO:0000256" key="1">
    <source>
        <dbReference type="ARBA" id="ARBA00004651"/>
    </source>
</evidence>
<evidence type="ECO:0000256" key="6">
    <source>
        <dbReference type="ARBA" id="ARBA00023136"/>
    </source>
</evidence>
<dbReference type="STRING" id="1664069.BGLY_2295"/>
<accession>A0A0T6BMY1</accession>
<feature type="domain" description="YetF C-terminal" evidence="8">
    <location>
        <begin position="81"/>
        <end position="213"/>
    </location>
</feature>
<dbReference type="Proteomes" id="UP001341297">
    <property type="component" value="Unassembled WGS sequence"/>
</dbReference>
<dbReference type="AlphaFoldDB" id="A0A0T6BMY1"/>
<keyword evidence="3" id="KW-1003">Cell membrane</keyword>
<keyword evidence="13" id="KW-1185">Reference proteome</keyword>
<dbReference type="RefSeq" id="WP_048355184.1">
    <property type="nucleotide sequence ID" value="NZ_CP023481.1"/>
</dbReference>
<dbReference type="InterPro" id="IPR007353">
    <property type="entry name" value="DUF421"/>
</dbReference>
<feature type="domain" description="YetF-like N-terminal transmembrane" evidence="9">
    <location>
        <begin position="3"/>
        <end position="78"/>
    </location>
</feature>
<comment type="similarity">
    <text evidence="2">Belongs to the UPF0702 family.</text>
</comment>
<reference evidence="10" key="2">
    <citation type="submission" date="2015-10" db="EMBL/GenBank/DDBJ databases">
        <authorList>
            <person name="Gilbert D.G."/>
        </authorList>
    </citation>
    <scope>NUCLEOTIDE SEQUENCE</scope>
    <source>
        <strain evidence="10">GO-13</strain>
    </source>
</reference>
<comment type="caution">
    <text evidence="10">The sequence shown here is derived from an EMBL/GenBank/DDBJ whole genome shotgun (WGS) entry which is preliminary data.</text>
</comment>
<protein>
    <submittedName>
        <fullName evidence="11">DUF421 domain-containing protein</fullName>
    </submittedName>
</protein>